<gene>
    <name evidence="2" type="ORF">PLEOSDRAFT_153159</name>
</gene>
<accession>A0A067NZ23</accession>
<reference evidence="3" key="1">
    <citation type="journal article" date="2014" name="Proc. Natl. Acad. Sci. U.S.A.">
        <title>Extensive sampling of basidiomycete genomes demonstrates inadequacy of the white-rot/brown-rot paradigm for wood decay fungi.</title>
        <authorList>
            <person name="Riley R."/>
            <person name="Salamov A.A."/>
            <person name="Brown D.W."/>
            <person name="Nagy L.G."/>
            <person name="Floudas D."/>
            <person name="Held B.W."/>
            <person name="Levasseur A."/>
            <person name="Lombard V."/>
            <person name="Morin E."/>
            <person name="Otillar R."/>
            <person name="Lindquist E.A."/>
            <person name="Sun H."/>
            <person name="LaButti K.M."/>
            <person name="Schmutz J."/>
            <person name="Jabbour D."/>
            <person name="Luo H."/>
            <person name="Baker S.E."/>
            <person name="Pisabarro A.G."/>
            <person name="Walton J.D."/>
            <person name="Blanchette R.A."/>
            <person name="Henrissat B."/>
            <person name="Martin F."/>
            <person name="Cullen D."/>
            <person name="Hibbett D.S."/>
            <person name="Grigoriev I.V."/>
        </authorList>
    </citation>
    <scope>NUCLEOTIDE SEQUENCE [LARGE SCALE GENOMIC DNA]</scope>
    <source>
        <strain evidence="3">PC15</strain>
    </source>
</reference>
<dbReference type="AlphaFoldDB" id="A0A067NZ23"/>
<dbReference type="OrthoDB" id="5541797at2759"/>
<evidence type="ECO:0008006" key="4">
    <source>
        <dbReference type="Google" id="ProtNLM"/>
    </source>
</evidence>
<evidence type="ECO:0000256" key="1">
    <source>
        <dbReference type="SAM" id="MobiDB-lite"/>
    </source>
</evidence>
<feature type="compositionally biased region" description="Low complexity" evidence="1">
    <location>
        <begin position="107"/>
        <end position="117"/>
    </location>
</feature>
<name>A0A067NZ23_PLEO1</name>
<protein>
    <recommendedName>
        <fullName evidence="4">RRM domain-containing protein</fullName>
    </recommendedName>
</protein>
<evidence type="ECO:0000313" key="2">
    <source>
        <dbReference type="EMBL" id="KDQ33179.1"/>
    </source>
</evidence>
<dbReference type="EMBL" id="KL198004">
    <property type="protein sequence ID" value="KDQ33179.1"/>
    <property type="molecule type" value="Genomic_DNA"/>
</dbReference>
<dbReference type="Proteomes" id="UP000027073">
    <property type="component" value="Unassembled WGS sequence"/>
</dbReference>
<feature type="region of interest" description="Disordered" evidence="1">
    <location>
        <begin position="107"/>
        <end position="143"/>
    </location>
</feature>
<proteinExistence type="predicted"/>
<dbReference type="HOGENOM" id="CLU_1461893_0_0_1"/>
<sequence>MAAQVRRFAAGLGEASRAYKETWDRCVHIELQKVPSTTTPKDIRRALGHARLQGVSDVAIIYRGFRPTNRALLTLVHNSYLRQNLKALEKLTLVGLPIDSEPVLLSSSEAQESQARQRGSKGRADAAQRGAVTGDGPNGGVPNNGKNVVVWGLPLRIHSDIFRELLTGFKLAELDQGPDIMRVHS</sequence>
<dbReference type="VEuPathDB" id="FungiDB:PLEOSDRAFT_153159"/>
<evidence type="ECO:0000313" key="3">
    <source>
        <dbReference type="Proteomes" id="UP000027073"/>
    </source>
</evidence>
<organism evidence="2 3">
    <name type="scientific">Pleurotus ostreatus (strain PC15)</name>
    <name type="common">Oyster mushroom</name>
    <dbReference type="NCBI Taxonomy" id="1137138"/>
    <lineage>
        <taxon>Eukaryota</taxon>
        <taxon>Fungi</taxon>
        <taxon>Dikarya</taxon>
        <taxon>Basidiomycota</taxon>
        <taxon>Agaricomycotina</taxon>
        <taxon>Agaricomycetes</taxon>
        <taxon>Agaricomycetidae</taxon>
        <taxon>Agaricales</taxon>
        <taxon>Pleurotineae</taxon>
        <taxon>Pleurotaceae</taxon>
        <taxon>Pleurotus</taxon>
    </lineage>
</organism>
<dbReference type="InParanoid" id="A0A067NZ23"/>